<gene>
    <name evidence="1" type="ORF">B0J15DRAFT_481832</name>
</gene>
<evidence type="ECO:0000313" key="2">
    <source>
        <dbReference type="Proteomes" id="UP000736672"/>
    </source>
</evidence>
<dbReference type="Proteomes" id="UP000736672">
    <property type="component" value="Unassembled WGS sequence"/>
</dbReference>
<dbReference type="AlphaFoldDB" id="A0A9P9L1W5"/>
<dbReference type="OrthoDB" id="5101705at2759"/>
<comment type="caution">
    <text evidence="1">The sequence shown here is derived from an EMBL/GenBank/DDBJ whole genome shotgun (WGS) entry which is preliminary data.</text>
</comment>
<reference evidence="1" key="1">
    <citation type="journal article" date="2021" name="Nat. Commun.">
        <title>Genetic determinants of endophytism in the Arabidopsis root mycobiome.</title>
        <authorList>
            <person name="Mesny F."/>
            <person name="Miyauchi S."/>
            <person name="Thiergart T."/>
            <person name="Pickel B."/>
            <person name="Atanasova L."/>
            <person name="Karlsson M."/>
            <person name="Huettel B."/>
            <person name="Barry K.W."/>
            <person name="Haridas S."/>
            <person name="Chen C."/>
            <person name="Bauer D."/>
            <person name="Andreopoulos W."/>
            <person name="Pangilinan J."/>
            <person name="LaButti K."/>
            <person name="Riley R."/>
            <person name="Lipzen A."/>
            <person name="Clum A."/>
            <person name="Drula E."/>
            <person name="Henrissat B."/>
            <person name="Kohler A."/>
            <person name="Grigoriev I.V."/>
            <person name="Martin F.M."/>
            <person name="Hacquard S."/>
        </authorList>
    </citation>
    <scope>NUCLEOTIDE SEQUENCE</scope>
    <source>
        <strain evidence="1">FSSC 5 MPI-SDFR-AT-0091</strain>
    </source>
</reference>
<sequence length="138" mass="15374">MLLECHSFCPFLRLCFEHQQRMRVRKLTLPWPSATKTPKFESSMSSLRRLSELESFGAISTMMLSKLDSTIPSQWIIAQVTSNLDSGLTGLGKNDGKSASVLIMSLYKAQATQYQRAIQLVVGCETLPSGSRQGQDSR</sequence>
<proteinExistence type="predicted"/>
<name>A0A9P9L1W5_FUSSL</name>
<organism evidence="1 2">
    <name type="scientific">Fusarium solani</name>
    <name type="common">Filamentous fungus</name>
    <dbReference type="NCBI Taxonomy" id="169388"/>
    <lineage>
        <taxon>Eukaryota</taxon>
        <taxon>Fungi</taxon>
        <taxon>Dikarya</taxon>
        <taxon>Ascomycota</taxon>
        <taxon>Pezizomycotina</taxon>
        <taxon>Sordariomycetes</taxon>
        <taxon>Hypocreomycetidae</taxon>
        <taxon>Hypocreales</taxon>
        <taxon>Nectriaceae</taxon>
        <taxon>Fusarium</taxon>
        <taxon>Fusarium solani species complex</taxon>
    </lineage>
</organism>
<accession>A0A9P9L1W5</accession>
<protein>
    <submittedName>
        <fullName evidence="1">Uncharacterized protein</fullName>
    </submittedName>
</protein>
<keyword evidence="2" id="KW-1185">Reference proteome</keyword>
<dbReference type="EMBL" id="JAGTJS010000003">
    <property type="protein sequence ID" value="KAH7272448.1"/>
    <property type="molecule type" value="Genomic_DNA"/>
</dbReference>
<evidence type="ECO:0000313" key="1">
    <source>
        <dbReference type="EMBL" id="KAH7272448.1"/>
    </source>
</evidence>